<evidence type="ECO:0000313" key="2">
    <source>
        <dbReference type="Proteomes" id="UP001172083"/>
    </source>
</evidence>
<comment type="caution">
    <text evidence="1">The sequence shown here is derived from an EMBL/GenBank/DDBJ whole genome shotgun (WGS) entry which is preliminary data.</text>
</comment>
<protein>
    <submittedName>
        <fullName evidence="1">Uncharacterized protein</fullName>
    </submittedName>
</protein>
<sequence length="199" mass="22906">MRILLSFVVVVMVYSCLTVSATNLPKHRWLPGKIQLKNGHTLSGQISYHLKHNILMYKAGSKIKTFTPRLVDYFEVHNNDLTCIKRYHAISVRVYENKMVSQFFQIVTSGGVSLLKREATVRRRVGKKTVVKKIDQFYYLDESQFVKSLVPSKKNLLKLMSAHADKVNAFIEKQNLKPNKAAHLTQLFIFYNELKDSSG</sequence>
<keyword evidence="2" id="KW-1185">Reference proteome</keyword>
<reference evidence="1" key="1">
    <citation type="submission" date="2023-06" db="EMBL/GenBank/DDBJ databases">
        <title>Genomic of Agaribacillus aureum.</title>
        <authorList>
            <person name="Wang G."/>
        </authorList>
    </citation>
    <scope>NUCLEOTIDE SEQUENCE</scope>
    <source>
        <strain evidence="1">BMA12</strain>
    </source>
</reference>
<dbReference type="PROSITE" id="PS51257">
    <property type="entry name" value="PROKAR_LIPOPROTEIN"/>
    <property type="match status" value="1"/>
</dbReference>
<accession>A0ABT8LGB6</accession>
<dbReference type="RefSeq" id="WP_346761390.1">
    <property type="nucleotide sequence ID" value="NZ_JAUJEB010000007.1"/>
</dbReference>
<name>A0ABT8LGB6_9BACT</name>
<dbReference type="Proteomes" id="UP001172083">
    <property type="component" value="Unassembled WGS sequence"/>
</dbReference>
<gene>
    <name evidence="1" type="ORF">QQ020_28515</name>
</gene>
<dbReference type="EMBL" id="JAUJEB010000007">
    <property type="protein sequence ID" value="MDN5216056.1"/>
    <property type="molecule type" value="Genomic_DNA"/>
</dbReference>
<organism evidence="1 2">
    <name type="scientific">Agaribacillus aureus</name>
    <dbReference type="NCBI Taxonomy" id="3051825"/>
    <lineage>
        <taxon>Bacteria</taxon>
        <taxon>Pseudomonadati</taxon>
        <taxon>Bacteroidota</taxon>
        <taxon>Cytophagia</taxon>
        <taxon>Cytophagales</taxon>
        <taxon>Splendidivirgaceae</taxon>
        <taxon>Agaribacillus</taxon>
    </lineage>
</organism>
<proteinExistence type="predicted"/>
<evidence type="ECO:0000313" key="1">
    <source>
        <dbReference type="EMBL" id="MDN5216056.1"/>
    </source>
</evidence>